<dbReference type="PANTHER" id="PTHR43948">
    <property type="entry name" value="DNAJ HOMOLOG SUBFAMILY B"/>
    <property type="match status" value="1"/>
</dbReference>
<dbReference type="InterPro" id="IPR036869">
    <property type="entry name" value="J_dom_sf"/>
</dbReference>
<feature type="domain" description="J" evidence="1">
    <location>
        <begin position="5"/>
        <end position="70"/>
    </location>
</feature>
<evidence type="ECO:0000313" key="3">
    <source>
        <dbReference type="Proteomes" id="UP000675880"/>
    </source>
</evidence>
<dbReference type="PRINTS" id="PR00625">
    <property type="entry name" value="JDOMAIN"/>
</dbReference>
<organism evidence="2 3">
    <name type="scientific">Nitrospira defluvii</name>
    <dbReference type="NCBI Taxonomy" id="330214"/>
    <lineage>
        <taxon>Bacteria</taxon>
        <taxon>Pseudomonadati</taxon>
        <taxon>Nitrospirota</taxon>
        <taxon>Nitrospiria</taxon>
        <taxon>Nitrospirales</taxon>
        <taxon>Nitrospiraceae</taxon>
        <taxon>Nitrospira</taxon>
    </lineage>
</organism>
<dbReference type="Proteomes" id="UP000675880">
    <property type="component" value="Unassembled WGS sequence"/>
</dbReference>
<dbReference type="PROSITE" id="PS50076">
    <property type="entry name" value="DNAJ_2"/>
    <property type="match status" value="1"/>
</dbReference>
<dbReference type="RefSeq" id="WP_213040085.1">
    <property type="nucleotide sequence ID" value="NZ_CAJNBJ010000001.1"/>
</dbReference>
<gene>
    <name evidence="2" type="ORF">NSPZN2_10145</name>
</gene>
<name>A0ABM8QCJ2_9BACT</name>
<dbReference type="CDD" id="cd06257">
    <property type="entry name" value="DnaJ"/>
    <property type="match status" value="1"/>
</dbReference>
<keyword evidence="3" id="KW-1185">Reference proteome</keyword>
<evidence type="ECO:0000259" key="1">
    <source>
        <dbReference type="PROSITE" id="PS50076"/>
    </source>
</evidence>
<proteinExistence type="predicted"/>
<dbReference type="EMBL" id="CAJNBJ010000001">
    <property type="protein sequence ID" value="CAE6689458.1"/>
    <property type="molecule type" value="Genomic_DNA"/>
</dbReference>
<dbReference type="SUPFAM" id="SSF46565">
    <property type="entry name" value="Chaperone J-domain"/>
    <property type="match status" value="1"/>
</dbReference>
<accession>A0ABM8QCJ2</accession>
<sequence length="212" mass="24730">MRRIDYYRVLGVSRDISDDDLKKAYRKLVFEHHPDRNPHNSKADEKIREINSAYEVLGDPERRRTYDRLHWGEEPRAETADPSQILEEMEKKLFDEGRKEVFAVLMKMVPRIKSELAVIRERTVAHQGYDTFKEPIVAARGAEVIEEFVTPDMDERKQRLLEVAVQMMVSQSVVARGDEGGIRALRSRLDDAFRKGRINGFAAALELLYERR</sequence>
<dbReference type="SMART" id="SM00271">
    <property type="entry name" value="DnaJ"/>
    <property type="match status" value="1"/>
</dbReference>
<comment type="caution">
    <text evidence="2">The sequence shown here is derived from an EMBL/GenBank/DDBJ whole genome shotgun (WGS) entry which is preliminary data.</text>
</comment>
<reference evidence="2 3" key="1">
    <citation type="submission" date="2021-02" db="EMBL/GenBank/DDBJ databases">
        <authorList>
            <person name="Han P."/>
        </authorList>
    </citation>
    <scope>NUCLEOTIDE SEQUENCE [LARGE SCALE GENOMIC DNA]</scope>
    <source>
        <strain evidence="2">Candidatus Nitrospira sp. ZN2</strain>
    </source>
</reference>
<dbReference type="Gene3D" id="1.10.287.110">
    <property type="entry name" value="DnaJ domain"/>
    <property type="match status" value="1"/>
</dbReference>
<dbReference type="PANTHER" id="PTHR43948:SF10">
    <property type="entry name" value="MRJ, ISOFORM E"/>
    <property type="match status" value="1"/>
</dbReference>
<evidence type="ECO:0000313" key="2">
    <source>
        <dbReference type="EMBL" id="CAE6689458.1"/>
    </source>
</evidence>
<protein>
    <submittedName>
        <fullName evidence="2">J domain-containing protein</fullName>
    </submittedName>
</protein>
<dbReference type="InterPro" id="IPR001623">
    <property type="entry name" value="DnaJ_domain"/>
</dbReference>
<dbReference type="Pfam" id="PF00226">
    <property type="entry name" value="DnaJ"/>
    <property type="match status" value="1"/>
</dbReference>